<dbReference type="AlphaFoldDB" id="A0A653DSM5"/>
<organism evidence="1 2">
    <name type="scientific">Callosobruchus maculatus</name>
    <name type="common">Southern cowpea weevil</name>
    <name type="synonym">Pulse bruchid</name>
    <dbReference type="NCBI Taxonomy" id="64391"/>
    <lineage>
        <taxon>Eukaryota</taxon>
        <taxon>Metazoa</taxon>
        <taxon>Ecdysozoa</taxon>
        <taxon>Arthropoda</taxon>
        <taxon>Hexapoda</taxon>
        <taxon>Insecta</taxon>
        <taxon>Pterygota</taxon>
        <taxon>Neoptera</taxon>
        <taxon>Endopterygota</taxon>
        <taxon>Coleoptera</taxon>
        <taxon>Polyphaga</taxon>
        <taxon>Cucujiformia</taxon>
        <taxon>Chrysomeloidea</taxon>
        <taxon>Chrysomelidae</taxon>
        <taxon>Bruchinae</taxon>
        <taxon>Bruchini</taxon>
        <taxon>Callosobruchus</taxon>
    </lineage>
</organism>
<proteinExistence type="predicted"/>
<evidence type="ECO:0000313" key="2">
    <source>
        <dbReference type="Proteomes" id="UP000410492"/>
    </source>
</evidence>
<protein>
    <submittedName>
        <fullName evidence="1">Uncharacterized protein</fullName>
    </submittedName>
</protein>
<accession>A0A653DSM5</accession>
<keyword evidence="2" id="KW-1185">Reference proteome</keyword>
<sequence length="61" mass="6694">METIRGNYIILLKSCKFTSSVLFVSSACLKSICLKHVQLPTITFTMKLKMCCVPGCGDTCS</sequence>
<reference evidence="1 2" key="1">
    <citation type="submission" date="2019-01" db="EMBL/GenBank/DDBJ databases">
        <authorList>
            <person name="Sayadi A."/>
        </authorList>
    </citation>
    <scope>NUCLEOTIDE SEQUENCE [LARGE SCALE GENOMIC DNA]</scope>
</reference>
<dbReference type="Proteomes" id="UP000410492">
    <property type="component" value="Unassembled WGS sequence"/>
</dbReference>
<name>A0A653DSM5_CALMS</name>
<gene>
    <name evidence="1" type="ORF">CALMAC_LOCUS19480</name>
</gene>
<dbReference type="EMBL" id="CAACVG010013777">
    <property type="protein sequence ID" value="VEN62349.1"/>
    <property type="molecule type" value="Genomic_DNA"/>
</dbReference>
<evidence type="ECO:0000313" key="1">
    <source>
        <dbReference type="EMBL" id="VEN62349.1"/>
    </source>
</evidence>
<dbReference type="PROSITE" id="PS51257">
    <property type="entry name" value="PROKAR_LIPOPROTEIN"/>
    <property type="match status" value="1"/>
</dbReference>